<evidence type="ECO:0000313" key="1">
    <source>
        <dbReference type="EMBL" id="WEU80547.1"/>
    </source>
</evidence>
<name>A0AAF0D8G2_9CAUD</name>
<accession>A0AAF0D8G2</accession>
<protein>
    <submittedName>
        <fullName evidence="1">Uncharacterized protein</fullName>
    </submittedName>
</protein>
<sequence>MGTLFTFGLTLGGTVGETLGDTICGGEWDLGILYVDVSVSLSVGTH</sequence>
<proteinExistence type="predicted"/>
<reference evidence="1" key="1">
    <citation type="submission" date="2023-03" db="EMBL/GenBank/DDBJ databases">
        <title>A hybrid and poly-polish workflow for the complete and accurate assembly of phage genomes: a case study of ten przondoviruses.</title>
        <authorList>
            <person name="Elek C.K.A."/>
            <person name="Adriaenssens E.M."/>
        </authorList>
    </citation>
    <scope>NUCLEOTIDE SEQUENCE</scope>
</reference>
<organism evidence="1 2">
    <name type="scientific">Klebsiella phage Amrap</name>
    <dbReference type="NCBI Taxonomy" id="3018530"/>
    <lineage>
        <taxon>Viruses</taxon>
        <taxon>Duplodnaviria</taxon>
        <taxon>Heunggongvirae</taxon>
        <taxon>Uroviricota</taxon>
        <taxon>Caudoviricetes</taxon>
        <taxon>Autographivirales</taxon>
        <taxon>Autotranscriptaviridae</taxon>
        <taxon>Studiervirinae</taxon>
        <taxon>Przondovirus</taxon>
        <taxon>Przondovirus amrap</taxon>
    </lineage>
</organism>
<gene>
    <name evidence="1" type="ORF">FBLNLFFT_0001</name>
</gene>
<keyword evidence="2" id="KW-1185">Reference proteome</keyword>
<dbReference type="EMBL" id="OQ579031">
    <property type="protein sequence ID" value="WEU80547.1"/>
    <property type="molecule type" value="Genomic_DNA"/>
</dbReference>
<dbReference type="Proteomes" id="UP001216733">
    <property type="component" value="Segment"/>
</dbReference>
<evidence type="ECO:0000313" key="2">
    <source>
        <dbReference type="Proteomes" id="UP001216733"/>
    </source>
</evidence>